<dbReference type="Proteomes" id="UP000092460">
    <property type="component" value="Unassembled WGS sequence"/>
</dbReference>
<protein>
    <recommendedName>
        <fullName evidence="4">Endonuclease/exonuclease/phosphatase domain-containing protein</fullName>
    </recommendedName>
</protein>
<dbReference type="EMBL" id="JXJN01001596">
    <property type="status" value="NOT_ANNOTATED_CDS"/>
    <property type="molecule type" value="Genomic_DNA"/>
</dbReference>
<name>A0A1B0APW1_9MUSC</name>
<evidence type="ECO:0008006" key="4">
    <source>
        <dbReference type="Google" id="ProtNLM"/>
    </source>
</evidence>
<proteinExistence type="predicted"/>
<feature type="region of interest" description="Disordered" evidence="1">
    <location>
        <begin position="83"/>
        <end position="112"/>
    </location>
</feature>
<dbReference type="Gene3D" id="3.60.10.10">
    <property type="entry name" value="Endonuclease/exonuclease/phosphatase"/>
    <property type="match status" value="1"/>
</dbReference>
<feature type="region of interest" description="Disordered" evidence="1">
    <location>
        <begin position="127"/>
        <end position="317"/>
    </location>
</feature>
<dbReference type="GO" id="GO:0003677">
    <property type="term" value="F:DNA binding"/>
    <property type="evidence" value="ECO:0007669"/>
    <property type="project" value="InterPro"/>
</dbReference>
<dbReference type="EnsemblMetazoa" id="GPPI004263-RA">
    <property type="protein sequence ID" value="GPPI004263-PA"/>
    <property type="gene ID" value="GPPI004263"/>
</dbReference>
<dbReference type="AlphaFoldDB" id="A0A1B0APW1"/>
<dbReference type="EMBL" id="JXJN01001595">
    <property type="status" value="NOT_ANNOTATED_CDS"/>
    <property type="molecule type" value="Genomic_DNA"/>
</dbReference>
<evidence type="ECO:0000313" key="2">
    <source>
        <dbReference type="EnsemblMetazoa" id="GPPI004263-PA"/>
    </source>
</evidence>
<evidence type="ECO:0000313" key="3">
    <source>
        <dbReference type="Proteomes" id="UP000092460"/>
    </source>
</evidence>
<dbReference type="SUPFAM" id="SSF56219">
    <property type="entry name" value="DNase I-like"/>
    <property type="match status" value="1"/>
</dbReference>
<feature type="compositionally biased region" description="Basic residues" evidence="1">
    <location>
        <begin position="230"/>
        <end position="239"/>
    </location>
</feature>
<feature type="compositionally biased region" description="Basic and acidic residues" evidence="1">
    <location>
        <begin position="254"/>
        <end position="263"/>
    </location>
</feature>
<feature type="compositionally biased region" description="Basic and acidic residues" evidence="1">
    <location>
        <begin position="189"/>
        <end position="202"/>
    </location>
</feature>
<dbReference type="VEuPathDB" id="VectorBase:GPPI004263"/>
<feature type="compositionally biased region" description="Basic and acidic residues" evidence="1">
    <location>
        <begin position="145"/>
        <end position="155"/>
    </location>
</feature>
<reference evidence="2" key="2">
    <citation type="submission" date="2020-05" db="UniProtKB">
        <authorList>
            <consortium name="EnsemblMetazoa"/>
        </authorList>
    </citation>
    <scope>IDENTIFICATION</scope>
    <source>
        <strain evidence="2">IAEA</strain>
    </source>
</reference>
<dbReference type="GO" id="GO:0006281">
    <property type="term" value="P:DNA repair"/>
    <property type="evidence" value="ECO:0007669"/>
    <property type="project" value="InterPro"/>
</dbReference>
<dbReference type="STRING" id="67801.A0A1B0APW1"/>
<feature type="compositionally biased region" description="Basic and acidic residues" evidence="1">
    <location>
        <begin position="217"/>
        <end position="229"/>
    </location>
</feature>
<dbReference type="InterPro" id="IPR020847">
    <property type="entry name" value="AP_endonuclease_F1_BS"/>
</dbReference>
<keyword evidence="3" id="KW-1185">Reference proteome</keyword>
<evidence type="ECO:0000256" key="1">
    <source>
        <dbReference type="SAM" id="MobiDB-lite"/>
    </source>
</evidence>
<organism evidence="2 3">
    <name type="scientific">Glossina palpalis gambiensis</name>
    <dbReference type="NCBI Taxonomy" id="67801"/>
    <lineage>
        <taxon>Eukaryota</taxon>
        <taxon>Metazoa</taxon>
        <taxon>Ecdysozoa</taxon>
        <taxon>Arthropoda</taxon>
        <taxon>Hexapoda</taxon>
        <taxon>Insecta</taxon>
        <taxon>Pterygota</taxon>
        <taxon>Neoptera</taxon>
        <taxon>Endopterygota</taxon>
        <taxon>Diptera</taxon>
        <taxon>Brachycera</taxon>
        <taxon>Muscomorpha</taxon>
        <taxon>Hippoboscoidea</taxon>
        <taxon>Glossinidae</taxon>
        <taxon>Glossina</taxon>
    </lineage>
</organism>
<dbReference type="GO" id="GO:0004519">
    <property type="term" value="F:endonuclease activity"/>
    <property type="evidence" value="ECO:0007669"/>
    <property type="project" value="InterPro"/>
</dbReference>
<dbReference type="InterPro" id="IPR036691">
    <property type="entry name" value="Endo/exonu/phosph_ase_sf"/>
</dbReference>
<sequence length="470" mass="53088">MAADGEPASLTRADVSKFKKLPNSKKMKASKNELSTISANSTEIINKLNKEGVEKVSKFNLNIEETPGVNGGDDVEQTTGEIYEKANKKGSRKRNQASQVEEDVQLEDAVEKPATVRFSRSKKAAMAVLSNHEIPQSPPPKKRNEKILEENKTCERTQGIADQQREIAEKPTNTKRSRNPSVLENTANEEGRENISKTEDFTSGKGLNWSKMKYKKGISEEKISIDPRKQRPLVRRPWAKQKIFQKTSQDEVAEEKKAEEAAPGKKGTASSRSRKRAAPSDKKVLSVVEEDVDGDSNLNEDESNGSKHKSGLTCGAQQEKKTITSTVTPLNSTSTTYNQVDFELPQLDAKDERIACRYNLKISSWNVSGERAWLKKDGLTFLKYEEPDIFYMQEIKRTIDQLPEELERILGCHPYWLCKRVVMPVSPFIQKLYLSMWNMALVTTNLMVANMTKTARHERKCNISVVIYLK</sequence>
<accession>A0A1B0APW1</accession>
<feature type="compositionally biased region" description="Polar residues" evidence="1">
    <location>
        <begin position="179"/>
        <end position="188"/>
    </location>
</feature>
<dbReference type="PROSITE" id="PS00726">
    <property type="entry name" value="AP_NUCLEASE_F1_1"/>
    <property type="match status" value="1"/>
</dbReference>
<feature type="compositionally biased region" description="Acidic residues" evidence="1">
    <location>
        <begin position="288"/>
        <end position="303"/>
    </location>
</feature>
<reference evidence="3" key="1">
    <citation type="submission" date="2015-01" db="EMBL/GenBank/DDBJ databases">
        <authorList>
            <person name="Aksoy S."/>
            <person name="Warren W."/>
            <person name="Wilson R.K."/>
        </authorList>
    </citation>
    <scope>NUCLEOTIDE SEQUENCE [LARGE SCALE GENOMIC DNA]</scope>
    <source>
        <strain evidence="3">IAEA</strain>
    </source>
</reference>